<dbReference type="EMBL" id="MVGT01003660">
    <property type="protein sequence ID" value="OVA03561.1"/>
    <property type="molecule type" value="Genomic_DNA"/>
</dbReference>
<organism evidence="2 3">
    <name type="scientific">Macleaya cordata</name>
    <name type="common">Five-seeded plume-poppy</name>
    <name type="synonym">Bocconia cordata</name>
    <dbReference type="NCBI Taxonomy" id="56857"/>
    <lineage>
        <taxon>Eukaryota</taxon>
        <taxon>Viridiplantae</taxon>
        <taxon>Streptophyta</taxon>
        <taxon>Embryophyta</taxon>
        <taxon>Tracheophyta</taxon>
        <taxon>Spermatophyta</taxon>
        <taxon>Magnoliopsida</taxon>
        <taxon>Ranunculales</taxon>
        <taxon>Papaveraceae</taxon>
        <taxon>Papaveroideae</taxon>
        <taxon>Macleaya</taxon>
    </lineage>
</organism>
<evidence type="ECO:0000256" key="1">
    <source>
        <dbReference type="ARBA" id="ARBA00009619"/>
    </source>
</evidence>
<dbReference type="InParanoid" id="A0A200PZC1"/>
<evidence type="ECO:0000313" key="3">
    <source>
        <dbReference type="Proteomes" id="UP000195402"/>
    </source>
</evidence>
<gene>
    <name evidence="2" type="ORF">BVC80_1651g66</name>
</gene>
<comment type="similarity">
    <text evidence="1">Belongs to the CFAP298 family.</text>
</comment>
<name>A0A200PZC1_MACCD</name>
<reference evidence="2 3" key="1">
    <citation type="journal article" date="2017" name="Mol. Plant">
        <title>The Genome of Medicinal Plant Macleaya cordata Provides New Insights into Benzylisoquinoline Alkaloids Metabolism.</title>
        <authorList>
            <person name="Liu X."/>
            <person name="Liu Y."/>
            <person name="Huang P."/>
            <person name="Ma Y."/>
            <person name="Qing Z."/>
            <person name="Tang Q."/>
            <person name="Cao H."/>
            <person name="Cheng P."/>
            <person name="Zheng Y."/>
            <person name="Yuan Z."/>
            <person name="Zhou Y."/>
            <person name="Liu J."/>
            <person name="Tang Z."/>
            <person name="Zhuo Y."/>
            <person name="Zhang Y."/>
            <person name="Yu L."/>
            <person name="Huang J."/>
            <person name="Yang P."/>
            <person name="Peng Q."/>
            <person name="Zhang J."/>
            <person name="Jiang W."/>
            <person name="Zhang Z."/>
            <person name="Lin K."/>
            <person name="Ro D.K."/>
            <person name="Chen X."/>
            <person name="Xiong X."/>
            <person name="Shang Y."/>
            <person name="Huang S."/>
            <person name="Zeng J."/>
        </authorList>
    </citation>
    <scope>NUCLEOTIDE SEQUENCE [LARGE SCALE GENOMIC DNA]</scope>
    <source>
        <strain evidence="3">cv. BLH2017</strain>
        <tissue evidence="2">Root</tissue>
    </source>
</reference>
<comment type="caution">
    <text evidence="2">The sequence shown here is derived from an EMBL/GenBank/DDBJ whole genome shotgun (WGS) entry which is preliminary data.</text>
</comment>
<proteinExistence type="inferred from homology"/>
<dbReference type="InterPro" id="IPR021298">
    <property type="entry name" value="CFAP298"/>
</dbReference>
<evidence type="ECO:0000313" key="2">
    <source>
        <dbReference type="EMBL" id="OVA03561.1"/>
    </source>
</evidence>
<protein>
    <submittedName>
        <fullName evidence="2">Uncharacterized protein</fullName>
    </submittedName>
</protein>
<dbReference type="PANTHER" id="PTHR13238">
    <property type="entry name" value="PROTEIN C21ORF59"/>
    <property type="match status" value="1"/>
</dbReference>
<dbReference type="PANTHER" id="PTHR13238:SF0">
    <property type="entry name" value="CILIA- AND FLAGELLA-ASSOCIATED PROTEIN 298"/>
    <property type="match status" value="1"/>
</dbReference>
<sequence length="147" mass="16740">MVQIHVKQQQQQLQGEEKQFLYECECAKEIQEIAKDVIEIHNLQSKIQYLVHALQQRLQSQGCHPNAATPLMRALSEAKAYASKDQALNKRPLSPHVLRDHIQTIEREALVNQFMGFSDSNQLQNLFSGTPASSVPLYCISKNNIEL</sequence>
<dbReference type="Proteomes" id="UP000195402">
    <property type="component" value="Unassembled WGS sequence"/>
</dbReference>
<dbReference type="AlphaFoldDB" id="A0A200PZC1"/>
<dbReference type="OMA" id="QLCDYIG"/>
<keyword evidence="3" id="KW-1185">Reference proteome</keyword>
<accession>A0A200PZC1</accession>
<dbReference type="OrthoDB" id="276065at2759"/>